<organism evidence="1 2">
    <name type="scientific">Spodoptera exigua</name>
    <name type="common">Beet armyworm</name>
    <name type="synonym">Noctua fulgens</name>
    <dbReference type="NCBI Taxonomy" id="7107"/>
    <lineage>
        <taxon>Eukaryota</taxon>
        <taxon>Metazoa</taxon>
        <taxon>Ecdysozoa</taxon>
        <taxon>Arthropoda</taxon>
        <taxon>Hexapoda</taxon>
        <taxon>Insecta</taxon>
        <taxon>Pterygota</taxon>
        <taxon>Neoptera</taxon>
        <taxon>Endopterygota</taxon>
        <taxon>Lepidoptera</taxon>
        <taxon>Glossata</taxon>
        <taxon>Ditrysia</taxon>
        <taxon>Noctuoidea</taxon>
        <taxon>Noctuidae</taxon>
        <taxon>Amphipyrinae</taxon>
        <taxon>Spodoptera</taxon>
    </lineage>
</organism>
<dbReference type="EMBL" id="JACEFF010000086">
    <property type="protein sequence ID" value="KAH9644381.1"/>
    <property type="molecule type" value="Genomic_DNA"/>
</dbReference>
<comment type="caution">
    <text evidence="1">The sequence shown here is derived from an EMBL/GenBank/DDBJ whole genome shotgun (WGS) entry which is preliminary data.</text>
</comment>
<evidence type="ECO:0000313" key="2">
    <source>
        <dbReference type="Proteomes" id="UP000814243"/>
    </source>
</evidence>
<protein>
    <recommendedName>
        <fullName evidence="3">Gustatory receptor</fullName>
    </recommendedName>
</protein>
<dbReference type="Proteomes" id="UP000814243">
    <property type="component" value="Unassembled WGS sequence"/>
</dbReference>
<sequence>MTVSIGIQTGQTAGAYEVCTSSYFIANFMWILRSIFLLSSLCNECEQLYKALNESQTVNIRFMNSKKWQGKAQVYCMILFICLWAMKSLLTEIVLSLSCEEFYKSMDRIQNTCVIILKSNCSGKSITHDHILESMGDEDFSCYNCSKFLLREIVQSYGRNSEHLRIYFAIQFFRLIKLLTNQVDLWNVQIQNMAKVDNDQLQIFSRNMFNAYVNILKSYDLFVACFQHMAVTAVVFDFISITMIKGIVYEITFSLYSERFYNATDKAQNLCALILQSKCSVIEKRLCKNIQRLHRVNFDKINICRIFYIDVNFPLKMISLVTNYIIVLVLFACDKECAV</sequence>
<dbReference type="AlphaFoldDB" id="A0A922MX77"/>
<accession>A0A922MX77</accession>
<reference evidence="1" key="1">
    <citation type="journal article" date="2021" name="G3 (Bethesda)">
        <title>Genome and transcriptome analysis of the beet armyworm Spodoptera exigua reveals targets for pest control. .</title>
        <authorList>
            <person name="Simon S."/>
            <person name="Breeschoten T."/>
            <person name="Jansen H.J."/>
            <person name="Dirks R.P."/>
            <person name="Schranz M.E."/>
            <person name="Ros V.I.D."/>
        </authorList>
    </citation>
    <scope>NUCLEOTIDE SEQUENCE</scope>
    <source>
        <strain evidence="1">TB_SE_WUR_2020</strain>
    </source>
</reference>
<name>A0A922MX77_SPOEX</name>
<evidence type="ECO:0008006" key="3">
    <source>
        <dbReference type="Google" id="ProtNLM"/>
    </source>
</evidence>
<evidence type="ECO:0000313" key="1">
    <source>
        <dbReference type="EMBL" id="KAH9644381.1"/>
    </source>
</evidence>
<gene>
    <name evidence="1" type="ORF">HF086_006409</name>
</gene>
<proteinExistence type="predicted"/>